<evidence type="ECO:0000256" key="1">
    <source>
        <dbReference type="ARBA" id="ARBA00023125"/>
    </source>
</evidence>
<evidence type="ECO:0000259" key="2">
    <source>
        <dbReference type="PROSITE" id="PS50043"/>
    </source>
</evidence>
<feature type="domain" description="HTH luxR-type" evidence="2">
    <location>
        <begin position="12"/>
        <end position="77"/>
    </location>
</feature>
<comment type="caution">
    <text evidence="3">The sequence shown here is derived from an EMBL/GenBank/DDBJ whole genome shotgun (WGS) entry which is preliminary data.</text>
</comment>
<name>A0ABP8KK35_9MICO</name>
<dbReference type="PANTHER" id="PTHR43214">
    <property type="entry name" value="TWO-COMPONENT RESPONSE REGULATOR"/>
    <property type="match status" value="1"/>
</dbReference>
<evidence type="ECO:0000313" key="4">
    <source>
        <dbReference type="Proteomes" id="UP001500945"/>
    </source>
</evidence>
<dbReference type="InterPro" id="IPR039420">
    <property type="entry name" value="WalR-like"/>
</dbReference>
<dbReference type="RefSeq" id="WP_345206569.1">
    <property type="nucleotide sequence ID" value="NZ_BAABGM010000015.1"/>
</dbReference>
<protein>
    <recommendedName>
        <fullName evidence="2">HTH luxR-type domain-containing protein</fullName>
    </recommendedName>
</protein>
<dbReference type="SUPFAM" id="SSF46894">
    <property type="entry name" value="C-terminal effector domain of the bipartite response regulators"/>
    <property type="match status" value="1"/>
</dbReference>
<dbReference type="PROSITE" id="PS50043">
    <property type="entry name" value="HTH_LUXR_2"/>
    <property type="match status" value="1"/>
</dbReference>
<dbReference type="InterPro" id="IPR016032">
    <property type="entry name" value="Sig_transdc_resp-reg_C-effctor"/>
</dbReference>
<gene>
    <name evidence="3" type="ORF">GCM10023168_25560</name>
</gene>
<keyword evidence="1" id="KW-0238">DNA-binding</keyword>
<dbReference type="EMBL" id="BAABGM010000015">
    <property type="protein sequence ID" value="GAA4408353.1"/>
    <property type="molecule type" value="Genomic_DNA"/>
</dbReference>
<dbReference type="Proteomes" id="UP001500945">
    <property type="component" value="Unassembled WGS sequence"/>
</dbReference>
<dbReference type="PROSITE" id="PS00622">
    <property type="entry name" value="HTH_LUXR_1"/>
    <property type="match status" value="1"/>
</dbReference>
<dbReference type="SMART" id="SM00421">
    <property type="entry name" value="HTH_LUXR"/>
    <property type="match status" value="1"/>
</dbReference>
<reference evidence="4" key="1">
    <citation type="journal article" date="2019" name="Int. J. Syst. Evol. Microbiol.">
        <title>The Global Catalogue of Microorganisms (GCM) 10K type strain sequencing project: providing services to taxonomists for standard genome sequencing and annotation.</title>
        <authorList>
            <consortium name="The Broad Institute Genomics Platform"/>
            <consortium name="The Broad Institute Genome Sequencing Center for Infectious Disease"/>
            <person name="Wu L."/>
            <person name="Ma J."/>
        </authorList>
    </citation>
    <scope>NUCLEOTIDE SEQUENCE [LARGE SCALE GENOMIC DNA]</scope>
    <source>
        <strain evidence="4">JCM 17809</strain>
    </source>
</reference>
<dbReference type="CDD" id="cd06170">
    <property type="entry name" value="LuxR_C_like"/>
    <property type="match status" value="1"/>
</dbReference>
<dbReference type="Gene3D" id="1.10.10.10">
    <property type="entry name" value="Winged helix-like DNA-binding domain superfamily/Winged helix DNA-binding domain"/>
    <property type="match status" value="1"/>
</dbReference>
<keyword evidence="4" id="KW-1185">Reference proteome</keyword>
<dbReference type="InterPro" id="IPR000792">
    <property type="entry name" value="Tscrpt_reg_LuxR_C"/>
</dbReference>
<sequence>MLEVFADRTGARRERFPELSPREHEILEHLAAGASNKEIAAALVISPVTVRNHVSNILMKLHLTNRREAMVRYREGC</sequence>
<evidence type="ECO:0000313" key="3">
    <source>
        <dbReference type="EMBL" id="GAA4408353.1"/>
    </source>
</evidence>
<accession>A0ABP8KK35</accession>
<dbReference type="InterPro" id="IPR036388">
    <property type="entry name" value="WH-like_DNA-bd_sf"/>
</dbReference>
<dbReference type="PRINTS" id="PR00038">
    <property type="entry name" value="HTHLUXR"/>
</dbReference>
<dbReference type="Pfam" id="PF00196">
    <property type="entry name" value="GerE"/>
    <property type="match status" value="1"/>
</dbReference>
<organism evidence="3 4">
    <name type="scientific">Fodinibacter luteus</name>
    <dbReference type="NCBI Taxonomy" id="552064"/>
    <lineage>
        <taxon>Bacteria</taxon>
        <taxon>Bacillati</taxon>
        <taxon>Actinomycetota</taxon>
        <taxon>Actinomycetes</taxon>
        <taxon>Micrococcales</taxon>
        <taxon>Intrasporangiaceae</taxon>
        <taxon>Fodinibacter (ex Wang et al. 2009)</taxon>
    </lineage>
</organism>
<proteinExistence type="predicted"/>